<organism evidence="7 8">
    <name type="scientific">Gulo gulo</name>
    <name type="common">Wolverine</name>
    <name type="synonym">Gluton</name>
    <dbReference type="NCBI Taxonomy" id="48420"/>
    <lineage>
        <taxon>Eukaryota</taxon>
        <taxon>Metazoa</taxon>
        <taxon>Chordata</taxon>
        <taxon>Craniata</taxon>
        <taxon>Vertebrata</taxon>
        <taxon>Euteleostomi</taxon>
        <taxon>Mammalia</taxon>
        <taxon>Eutheria</taxon>
        <taxon>Laurasiatheria</taxon>
        <taxon>Carnivora</taxon>
        <taxon>Caniformia</taxon>
        <taxon>Musteloidea</taxon>
        <taxon>Mustelidae</taxon>
        <taxon>Guloninae</taxon>
        <taxon>Gulo</taxon>
    </lineage>
</organism>
<keyword evidence="4" id="KW-1133">Transmembrane helix</keyword>
<evidence type="ECO:0000256" key="2">
    <source>
        <dbReference type="ARBA" id="ARBA00022692"/>
    </source>
</evidence>
<comment type="caution">
    <text evidence="7">The sequence shown here is derived from an EMBL/GenBank/DDBJ whole genome shotgun (WGS) entry which is preliminary data.</text>
</comment>
<dbReference type="Proteomes" id="UP000269945">
    <property type="component" value="Unassembled WGS sequence"/>
</dbReference>
<dbReference type="FunFam" id="3.40.50.2300:FF:000114">
    <property type="entry name" value="Guanylate cyclase"/>
    <property type="match status" value="1"/>
</dbReference>
<accession>A0A9X9LLL7</accession>
<gene>
    <name evidence="7" type="ORF">BN2614_LOCUS1</name>
</gene>
<name>A0A9X9LLL7_GULGU</name>
<dbReference type="InterPro" id="IPR028082">
    <property type="entry name" value="Peripla_BP_I"/>
</dbReference>
<evidence type="ECO:0000313" key="7">
    <source>
        <dbReference type="EMBL" id="VCW76319.1"/>
    </source>
</evidence>
<dbReference type="AlphaFoldDB" id="A0A9X9LLL7"/>
<keyword evidence="5" id="KW-0472">Membrane</keyword>
<dbReference type="EMBL" id="CYRY02007167">
    <property type="protein sequence ID" value="VCW76319.1"/>
    <property type="molecule type" value="Genomic_DNA"/>
</dbReference>
<keyword evidence="8" id="KW-1185">Reference proteome</keyword>
<protein>
    <recommendedName>
        <fullName evidence="6">Receptor ligand binding region domain-containing protein</fullName>
    </recommendedName>
</protein>
<evidence type="ECO:0000313" key="8">
    <source>
        <dbReference type="Proteomes" id="UP000269945"/>
    </source>
</evidence>
<feature type="non-terminal residue" evidence="7">
    <location>
        <position position="1"/>
    </location>
</feature>
<keyword evidence="2" id="KW-0812">Transmembrane</keyword>
<keyword evidence="3" id="KW-0732">Signal</keyword>
<comment type="subcellular location">
    <subcellularLocation>
        <location evidence="1">Membrane</location>
    </subcellularLocation>
</comment>
<dbReference type="GO" id="GO:0016020">
    <property type="term" value="C:membrane"/>
    <property type="evidence" value="ECO:0007669"/>
    <property type="project" value="UniProtKB-SubCell"/>
</dbReference>
<dbReference type="Gene3D" id="3.40.50.2300">
    <property type="match status" value="1"/>
</dbReference>
<evidence type="ECO:0000256" key="4">
    <source>
        <dbReference type="ARBA" id="ARBA00022989"/>
    </source>
</evidence>
<proteinExistence type="predicted"/>
<feature type="domain" description="Receptor ligand binding region" evidence="6">
    <location>
        <begin position="1"/>
        <end position="159"/>
    </location>
</feature>
<dbReference type="InterPro" id="IPR001828">
    <property type="entry name" value="ANF_lig-bd_rcpt"/>
</dbReference>
<dbReference type="SUPFAM" id="SSF53822">
    <property type="entry name" value="Periplasmic binding protein-like I"/>
    <property type="match status" value="1"/>
</dbReference>
<sequence length="161" mass="17225">ALVTAPQDLWVEAGRALSTALRARGLPVALVTTMEPSDVSGARAALRRVRDGPRVSAVIMVMHSVLLGGEEQRCFLQAAEELGLADGSLVFLPFDTLHYALSPGPEALAVLANSSQLRRAHDAVLTLTRHCPLGGSVMDSLRRAQEHQELPSDLNLEQVEG</sequence>
<reference evidence="7 8" key="1">
    <citation type="submission" date="2018-10" db="EMBL/GenBank/DDBJ databases">
        <authorList>
            <person name="Ekblom R."/>
            <person name="Jareborg N."/>
        </authorList>
    </citation>
    <scope>NUCLEOTIDE SEQUENCE [LARGE SCALE GENOMIC DNA]</scope>
    <source>
        <tissue evidence="7">Muscle</tissue>
    </source>
</reference>
<feature type="non-terminal residue" evidence="7">
    <location>
        <position position="161"/>
    </location>
</feature>
<evidence type="ECO:0000259" key="6">
    <source>
        <dbReference type="Pfam" id="PF01094"/>
    </source>
</evidence>
<evidence type="ECO:0000256" key="1">
    <source>
        <dbReference type="ARBA" id="ARBA00004370"/>
    </source>
</evidence>
<evidence type="ECO:0000256" key="3">
    <source>
        <dbReference type="ARBA" id="ARBA00022729"/>
    </source>
</evidence>
<dbReference type="Pfam" id="PF01094">
    <property type="entry name" value="ANF_receptor"/>
    <property type="match status" value="1"/>
</dbReference>
<evidence type="ECO:0000256" key="5">
    <source>
        <dbReference type="ARBA" id="ARBA00023136"/>
    </source>
</evidence>